<feature type="domain" description="DJ-1/PfpI" evidence="1">
    <location>
        <begin position="3"/>
        <end position="167"/>
    </location>
</feature>
<dbReference type="EC" id="3.2.-.-" evidence="2"/>
<dbReference type="Pfam" id="PF01965">
    <property type="entry name" value="DJ-1_PfpI"/>
    <property type="match status" value="1"/>
</dbReference>
<dbReference type="EMBL" id="JARVLH010000007">
    <property type="protein sequence ID" value="MEX5285960.1"/>
    <property type="molecule type" value="Genomic_DNA"/>
</dbReference>
<keyword evidence="3" id="KW-1185">Reference proteome</keyword>
<dbReference type="InterPro" id="IPR002818">
    <property type="entry name" value="DJ-1/PfpI"/>
</dbReference>
<evidence type="ECO:0000259" key="1">
    <source>
        <dbReference type="Pfam" id="PF01965"/>
    </source>
</evidence>
<dbReference type="Proteomes" id="UP001559623">
    <property type="component" value="Unassembled WGS sequence"/>
</dbReference>
<comment type="caution">
    <text evidence="2">The sequence shown here is derived from an EMBL/GenBank/DDBJ whole genome shotgun (WGS) entry which is preliminary data.</text>
</comment>
<dbReference type="SUPFAM" id="SSF52317">
    <property type="entry name" value="Class I glutamine amidotransferase-like"/>
    <property type="match status" value="1"/>
</dbReference>
<proteinExistence type="predicted"/>
<dbReference type="CDD" id="cd03140">
    <property type="entry name" value="GATase1_PfpI_3"/>
    <property type="match status" value="1"/>
</dbReference>
<dbReference type="PANTHER" id="PTHR48094:SF19">
    <property type="entry name" value="DJ-1_PFPI DOMAIN-CONTAINING PROTEIN"/>
    <property type="match status" value="1"/>
</dbReference>
<sequence>METILLVLLEEYADWEAAYISSGVHLLGQGKFEIKTVSLSTQSVRSIGGLQTIPDYTIDTVPDDYAALLLIGGMRWREERARKLFPLVTHCSQNGRLLGGICDAVGFLAAAGALDAVKHTGNSLSELQWGDSQYKGAAHFQPKQAVCDKNTVTANGSAPLEFAREVLLALHVADEALVEDWYALHKLGYYNTSMHNRFVTMMQN</sequence>
<accession>A0ABV3X6X9</accession>
<organism evidence="2 3">
    <name type="scientific">Selenomonas sputigena</name>
    <dbReference type="NCBI Taxonomy" id="69823"/>
    <lineage>
        <taxon>Bacteria</taxon>
        <taxon>Bacillati</taxon>
        <taxon>Bacillota</taxon>
        <taxon>Negativicutes</taxon>
        <taxon>Selenomonadales</taxon>
        <taxon>Selenomonadaceae</taxon>
        <taxon>Selenomonas</taxon>
    </lineage>
</organism>
<dbReference type="RefSeq" id="WP_314625550.1">
    <property type="nucleotide sequence ID" value="NZ_CP194411.1"/>
</dbReference>
<name>A0ABV3X6X9_9FIRM</name>
<reference evidence="2 3" key="1">
    <citation type="submission" date="2023-04" db="EMBL/GenBank/DDBJ databases">
        <title>Genome Sequence of Selenomonas sputigena ATCC 33150.</title>
        <authorList>
            <person name="Miller D.P."/>
            <person name="Anvari S."/>
            <person name="Polson S.W."/>
            <person name="Macdonald M."/>
            <person name="Mcdowell J.V."/>
        </authorList>
    </citation>
    <scope>NUCLEOTIDE SEQUENCE [LARGE SCALE GENOMIC DNA]</scope>
    <source>
        <strain evidence="2 3">ATCC 33150</strain>
    </source>
</reference>
<dbReference type="InterPro" id="IPR050325">
    <property type="entry name" value="Prot/Nucl_acid_deglycase"/>
</dbReference>
<dbReference type="PANTHER" id="PTHR48094">
    <property type="entry name" value="PROTEIN/NUCLEIC ACID DEGLYCASE DJ-1-RELATED"/>
    <property type="match status" value="1"/>
</dbReference>
<keyword evidence="2" id="KW-0378">Hydrolase</keyword>
<protein>
    <submittedName>
        <fullName evidence="2">Glutamine amidotransferase</fullName>
        <ecNumber evidence="2">3.2.-.-</ecNumber>
    </submittedName>
</protein>
<dbReference type="Gene3D" id="3.40.50.880">
    <property type="match status" value="1"/>
</dbReference>
<dbReference type="InterPro" id="IPR029062">
    <property type="entry name" value="Class_I_gatase-like"/>
</dbReference>
<evidence type="ECO:0000313" key="2">
    <source>
        <dbReference type="EMBL" id="MEX5285960.1"/>
    </source>
</evidence>
<gene>
    <name evidence="2" type="ORF">QCO44_10030</name>
</gene>
<evidence type="ECO:0000313" key="3">
    <source>
        <dbReference type="Proteomes" id="UP001559623"/>
    </source>
</evidence>
<keyword evidence="2" id="KW-0326">Glycosidase</keyword>
<dbReference type="GO" id="GO:0016798">
    <property type="term" value="F:hydrolase activity, acting on glycosyl bonds"/>
    <property type="evidence" value="ECO:0007669"/>
    <property type="project" value="UniProtKB-KW"/>
</dbReference>
<keyword evidence="2" id="KW-0315">Glutamine amidotransferase</keyword>